<name>A0A9W6QUY2_9PSEU</name>
<evidence type="ECO:0000256" key="1">
    <source>
        <dbReference type="ARBA" id="ARBA00023015"/>
    </source>
</evidence>
<reference evidence="5" key="1">
    <citation type="submission" date="2023-03" db="EMBL/GenBank/DDBJ databases">
        <title>Amycolatopsis taiwanensis NBRC 103393.</title>
        <authorList>
            <person name="Ichikawa N."/>
            <person name="Sato H."/>
            <person name="Tonouchi N."/>
        </authorList>
    </citation>
    <scope>NUCLEOTIDE SEQUENCE</scope>
    <source>
        <strain evidence="5">NBRC 103393</strain>
    </source>
</reference>
<dbReference type="EMBL" id="BSTI01000002">
    <property type="protein sequence ID" value="GLY64624.1"/>
    <property type="molecule type" value="Genomic_DNA"/>
</dbReference>
<feature type="domain" description="HTH gntR-type" evidence="4">
    <location>
        <begin position="1"/>
        <end position="62"/>
    </location>
</feature>
<organism evidence="5 6">
    <name type="scientific">Amycolatopsis taiwanensis</name>
    <dbReference type="NCBI Taxonomy" id="342230"/>
    <lineage>
        <taxon>Bacteria</taxon>
        <taxon>Bacillati</taxon>
        <taxon>Actinomycetota</taxon>
        <taxon>Actinomycetes</taxon>
        <taxon>Pseudonocardiales</taxon>
        <taxon>Pseudonocardiaceae</taxon>
        <taxon>Amycolatopsis</taxon>
    </lineage>
</organism>
<sequence>MATFREKIDSGEWPPGSQLPSERQLCELFDVSRITVRHAIDIAARDGLLHRIHGVGTFVAQPAMEQPLEQLNSFEQTLAQRGLVASTRLHTAEVTVSDLALSSILRLGATAPVAHLRLVGRGNDQPIVVYDSYFPPDVGEEMTAAARRAERAGLPFSTLDLYRDAEHTKPDHLAQTFEAIVADREFAELLAVDEGWPILRVTSLLSQGNRPVEYRTAAYRGDRYKFAIDRSLHSLG</sequence>
<keyword evidence="1" id="KW-0805">Transcription regulation</keyword>
<evidence type="ECO:0000256" key="2">
    <source>
        <dbReference type="ARBA" id="ARBA00023125"/>
    </source>
</evidence>
<gene>
    <name evidence="5" type="ORF">Atai01_12430</name>
</gene>
<dbReference type="GO" id="GO:0003677">
    <property type="term" value="F:DNA binding"/>
    <property type="evidence" value="ECO:0007669"/>
    <property type="project" value="UniProtKB-KW"/>
</dbReference>
<evidence type="ECO:0000313" key="5">
    <source>
        <dbReference type="EMBL" id="GLY64624.1"/>
    </source>
</evidence>
<keyword evidence="3" id="KW-0804">Transcription</keyword>
<dbReference type="AlphaFoldDB" id="A0A9W6QUY2"/>
<dbReference type="InterPro" id="IPR050679">
    <property type="entry name" value="Bact_HTH_transcr_reg"/>
</dbReference>
<dbReference type="SUPFAM" id="SSF64288">
    <property type="entry name" value="Chorismate lyase-like"/>
    <property type="match status" value="1"/>
</dbReference>
<dbReference type="GO" id="GO:0045892">
    <property type="term" value="P:negative regulation of DNA-templated transcription"/>
    <property type="evidence" value="ECO:0007669"/>
    <property type="project" value="TreeGrafter"/>
</dbReference>
<dbReference type="PROSITE" id="PS50949">
    <property type="entry name" value="HTH_GNTR"/>
    <property type="match status" value="1"/>
</dbReference>
<proteinExistence type="predicted"/>
<dbReference type="InterPro" id="IPR036390">
    <property type="entry name" value="WH_DNA-bd_sf"/>
</dbReference>
<dbReference type="Gene3D" id="1.10.10.10">
    <property type="entry name" value="Winged helix-like DNA-binding domain superfamily/Winged helix DNA-binding domain"/>
    <property type="match status" value="1"/>
</dbReference>
<evidence type="ECO:0000256" key="3">
    <source>
        <dbReference type="ARBA" id="ARBA00023163"/>
    </source>
</evidence>
<dbReference type="GO" id="GO:0003700">
    <property type="term" value="F:DNA-binding transcription factor activity"/>
    <property type="evidence" value="ECO:0007669"/>
    <property type="project" value="InterPro"/>
</dbReference>
<keyword evidence="6" id="KW-1185">Reference proteome</keyword>
<protein>
    <submittedName>
        <fullName evidence="5">Transcriptional regulator</fullName>
    </submittedName>
</protein>
<evidence type="ECO:0000259" key="4">
    <source>
        <dbReference type="PROSITE" id="PS50949"/>
    </source>
</evidence>
<dbReference type="PANTHER" id="PTHR44846:SF1">
    <property type="entry name" value="MANNOSYL-D-GLYCERATE TRANSPORT_METABOLISM SYSTEM REPRESSOR MNGR-RELATED"/>
    <property type="match status" value="1"/>
</dbReference>
<dbReference type="Pfam" id="PF00392">
    <property type="entry name" value="GntR"/>
    <property type="match status" value="1"/>
</dbReference>
<dbReference type="Proteomes" id="UP001165136">
    <property type="component" value="Unassembled WGS sequence"/>
</dbReference>
<dbReference type="PRINTS" id="PR00035">
    <property type="entry name" value="HTHGNTR"/>
</dbReference>
<dbReference type="PANTHER" id="PTHR44846">
    <property type="entry name" value="MANNOSYL-D-GLYCERATE TRANSPORT/METABOLISM SYSTEM REPRESSOR MNGR-RELATED"/>
    <property type="match status" value="1"/>
</dbReference>
<dbReference type="InterPro" id="IPR028978">
    <property type="entry name" value="Chorismate_lyase_/UTRA_dom_sf"/>
</dbReference>
<dbReference type="CDD" id="cd07377">
    <property type="entry name" value="WHTH_GntR"/>
    <property type="match status" value="1"/>
</dbReference>
<dbReference type="InterPro" id="IPR000524">
    <property type="entry name" value="Tscrpt_reg_HTH_GntR"/>
</dbReference>
<dbReference type="InterPro" id="IPR011663">
    <property type="entry name" value="UTRA"/>
</dbReference>
<dbReference type="SMART" id="SM00345">
    <property type="entry name" value="HTH_GNTR"/>
    <property type="match status" value="1"/>
</dbReference>
<dbReference type="Pfam" id="PF07702">
    <property type="entry name" value="UTRA"/>
    <property type="match status" value="1"/>
</dbReference>
<dbReference type="Gene3D" id="3.40.1410.10">
    <property type="entry name" value="Chorismate lyase-like"/>
    <property type="match status" value="1"/>
</dbReference>
<evidence type="ECO:0000313" key="6">
    <source>
        <dbReference type="Proteomes" id="UP001165136"/>
    </source>
</evidence>
<accession>A0A9W6QUY2</accession>
<comment type="caution">
    <text evidence="5">The sequence shown here is derived from an EMBL/GenBank/DDBJ whole genome shotgun (WGS) entry which is preliminary data.</text>
</comment>
<dbReference type="SUPFAM" id="SSF46785">
    <property type="entry name" value="Winged helix' DNA-binding domain"/>
    <property type="match status" value="1"/>
</dbReference>
<keyword evidence="2" id="KW-0238">DNA-binding</keyword>
<dbReference type="SMART" id="SM00866">
    <property type="entry name" value="UTRA"/>
    <property type="match status" value="1"/>
</dbReference>
<dbReference type="InterPro" id="IPR036388">
    <property type="entry name" value="WH-like_DNA-bd_sf"/>
</dbReference>